<dbReference type="GeneID" id="94429330"/>
<protein>
    <submittedName>
        <fullName evidence="1">Uncharacterized protein</fullName>
    </submittedName>
</protein>
<dbReference type="VEuPathDB" id="ToxoDB:CSUI_005954"/>
<dbReference type="Proteomes" id="UP000221165">
    <property type="component" value="Unassembled WGS sequence"/>
</dbReference>
<gene>
    <name evidence="1" type="ORF">CSUI_005954</name>
</gene>
<sequence>MQGWHPTKQQRSVVDCEPLRGEKDTGLVAMPLVPAQIGSAQVMALIDTGATNSFVNPRVVNTWG</sequence>
<keyword evidence="2" id="KW-1185">Reference proteome</keyword>
<dbReference type="AlphaFoldDB" id="A0A2C6KVQ3"/>
<dbReference type="InterPro" id="IPR021109">
    <property type="entry name" value="Peptidase_aspartic_dom_sf"/>
</dbReference>
<evidence type="ECO:0000313" key="1">
    <source>
        <dbReference type="EMBL" id="PHJ20215.1"/>
    </source>
</evidence>
<dbReference type="RefSeq" id="XP_067921906.1">
    <property type="nucleotide sequence ID" value="XM_068066119.1"/>
</dbReference>
<reference evidence="1 2" key="1">
    <citation type="journal article" date="2017" name="Int. J. Parasitol.">
        <title>The genome of the protozoan parasite Cystoisospora suis and a reverse vaccinology approach to identify vaccine candidates.</title>
        <authorList>
            <person name="Palmieri N."/>
            <person name="Shrestha A."/>
            <person name="Ruttkowski B."/>
            <person name="Beck T."/>
            <person name="Vogl C."/>
            <person name="Tomley F."/>
            <person name="Blake D.P."/>
            <person name="Joachim A."/>
        </authorList>
    </citation>
    <scope>NUCLEOTIDE SEQUENCE [LARGE SCALE GENOMIC DNA]</scope>
    <source>
        <strain evidence="1 2">Wien I</strain>
    </source>
</reference>
<name>A0A2C6KVQ3_9APIC</name>
<feature type="non-terminal residue" evidence="1">
    <location>
        <position position="64"/>
    </location>
</feature>
<organism evidence="1 2">
    <name type="scientific">Cystoisospora suis</name>
    <dbReference type="NCBI Taxonomy" id="483139"/>
    <lineage>
        <taxon>Eukaryota</taxon>
        <taxon>Sar</taxon>
        <taxon>Alveolata</taxon>
        <taxon>Apicomplexa</taxon>
        <taxon>Conoidasida</taxon>
        <taxon>Coccidia</taxon>
        <taxon>Eucoccidiorida</taxon>
        <taxon>Eimeriorina</taxon>
        <taxon>Sarcocystidae</taxon>
        <taxon>Cystoisospora</taxon>
    </lineage>
</organism>
<comment type="caution">
    <text evidence="1">The sequence shown here is derived from an EMBL/GenBank/DDBJ whole genome shotgun (WGS) entry which is preliminary data.</text>
</comment>
<accession>A0A2C6KVQ3</accession>
<evidence type="ECO:0000313" key="2">
    <source>
        <dbReference type="Proteomes" id="UP000221165"/>
    </source>
</evidence>
<proteinExistence type="predicted"/>
<dbReference type="EMBL" id="MIGC01002953">
    <property type="protein sequence ID" value="PHJ20215.1"/>
    <property type="molecule type" value="Genomic_DNA"/>
</dbReference>
<dbReference type="SUPFAM" id="SSF50630">
    <property type="entry name" value="Acid proteases"/>
    <property type="match status" value="1"/>
</dbReference>
<dbReference type="Gene3D" id="2.40.70.10">
    <property type="entry name" value="Acid Proteases"/>
    <property type="match status" value="1"/>
</dbReference>